<gene>
    <name evidence="1" type="ORF">FTO68_08515</name>
</gene>
<dbReference type="Proteomes" id="UP001524383">
    <property type="component" value="Unassembled WGS sequence"/>
</dbReference>
<name>A0ABD4TLE6_9EURY</name>
<evidence type="ECO:0000313" key="1">
    <source>
        <dbReference type="EMBL" id="MCQ1539019.1"/>
    </source>
</evidence>
<dbReference type="AlphaFoldDB" id="A0ABD4TLE6"/>
<reference evidence="1 2" key="1">
    <citation type="submission" date="2019-08" db="EMBL/GenBank/DDBJ databases">
        <authorList>
            <person name="Chen S.-C."/>
            <person name="Lai M.-C."/>
            <person name="You Y.-T."/>
        </authorList>
    </citation>
    <scope>NUCLEOTIDE SEQUENCE [LARGE SCALE GENOMIC DNA]</scope>
    <source>
        <strain evidence="1 2">P2F9704a</strain>
    </source>
</reference>
<proteinExistence type="predicted"/>
<accession>A0ABD4TLE6</accession>
<organism evidence="1 2">
    <name type="scientific">Methanocalculus taiwanensis</name>
    <dbReference type="NCBI Taxonomy" id="106207"/>
    <lineage>
        <taxon>Archaea</taxon>
        <taxon>Methanobacteriati</taxon>
        <taxon>Methanobacteriota</taxon>
        <taxon>Stenosarchaea group</taxon>
        <taxon>Methanomicrobia</taxon>
        <taxon>Methanomicrobiales</taxon>
        <taxon>Methanocalculaceae</taxon>
        <taxon>Methanocalculus</taxon>
    </lineage>
</organism>
<comment type="caution">
    <text evidence="1">The sequence shown here is derived from an EMBL/GenBank/DDBJ whole genome shotgun (WGS) entry which is preliminary data.</text>
</comment>
<sequence length="295" mass="32711">MSQELTLHFTVREDAQQSVRILKKSGASARLTVEMTLSSLEVAFGTIDSFGMFIGSLSHENEGDEEALGLASEIVRLEEEAFSRIISAIKEDGGSYLRTAYENPDSLSDEELASLTQDARRVLEYVRDGYVEETDDRLHLIREVDPGSHMVAVPIPLLLFPEKETLERAGLRGERVVSSETLFSVHPGIDVIFCSDPTDLIDSIQATNPEEESFVAFIEQFFLLLTLADEIVSVIQKGATTLLEISRSIPAQTVSIDEEAYPLRFDVSQEMVQQLVDALRSAGRISGKDGRLKVR</sequence>
<keyword evidence="2" id="KW-1185">Reference proteome</keyword>
<protein>
    <submittedName>
        <fullName evidence="1">Uncharacterized protein</fullName>
    </submittedName>
</protein>
<dbReference type="EMBL" id="VOTZ01000018">
    <property type="protein sequence ID" value="MCQ1539019.1"/>
    <property type="molecule type" value="Genomic_DNA"/>
</dbReference>
<dbReference type="RefSeq" id="WP_255332983.1">
    <property type="nucleotide sequence ID" value="NZ_VOTZ01000018.1"/>
</dbReference>
<evidence type="ECO:0000313" key="2">
    <source>
        <dbReference type="Proteomes" id="UP001524383"/>
    </source>
</evidence>